<dbReference type="Proteomes" id="UP001597168">
    <property type="component" value="Unassembled WGS sequence"/>
</dbReference>
<evidence type="ECO:0000313" key="2">
    <source>
        <dbReference type="EMBL" id="MFD1152502.1"/>
    </source>
</evidence>
<protein>
    <recommendedName>
        <fullName evidence="4">PE family protein</fullName>
    </recommendedName>
</protein>
<dbReference type="EMBL" id="JBHTLK010000411">
    <property type="protein sequence ID" value="MFD1152502.1"/>
    <property type="molecule type" value="Genomic_DNA"/>
</dbReference>
<sequence>MTTTMWGMVVRVRGVEDARRMREELRDERERPRGASAPAVAPPTGVGPAGVVAEGGDRIELDLDEFTRAETRLAELHATLARLLVRTADLEQPLGDGKGPVARHMRKAFGLRAGDLGGGVQSALQSYLVELQVMRDALEQVSDTQKSVDEQAEQDLRRL</sequence>
<feature type="compositionally biased region" description="Basic and acidic residues" evidence="1">
    <location>
        <begin position="21"/>
        <end position="33"/>
    </location>
</feature>
<proteinExistence type="predicted"/>
<organism evidence="2 3">
    <name type="scientific">Saccharothrix hoggarensis</name>
    <dbReference type="NCBI Taxonomy" id="913853"/>
    <lineage>
        <taxon>Bacteria</taxon>
        <taxon>Bacillati</taxon>
        <taxon>Actinomycetota</taxon>
        <taxon>Actinomycetes</taxon>
        <taxon>Pseudonocardiales</taxon>
        <taxon>Pseudonocardiaceae</taxon>
        <taxon>Saccharothrix</taxon>
    </lineage>
</organism>
<evidence type="ECO:0008006" key="4">
    <source>
        <dbReference type="Google" id="ProtNLM"/>
    </source>
</evidence>
<reference evidence="3" key="1">
    <citation type="journal article" date="2019" name="Int. J. Syst. Evol. Microbiol.">
        <title>The Global Catalogue of Microorganisms (GCM) 10K type strain sequencing project: providing services to taxonomists for standard genome sequencing and annotation.</title>
        <authorList>
            <consortium name="The Broad Institute Genomics Platform"/>
            <consortium name="The Broad Institute Genome Sequencing Center for Infectious Disease"/>
            <person name="Wu L."/>
            <person name="Ma J."/>
        </authorList>
    </citation>
    <scope>NUCLEOTIDE SEQUENCE [LARGE SCALE GENOMIC DNA]</scope>
    <source>
        <strain evidence="3">CCUG 60214</strain>
    </source>
</reference>
<accession>A0ABW3R601</accession>
<keyword evidence="3" id="KW-1185">Reference proteome</keyword>
<comment type="caution">
    <text evidence="2">The sequence shown here is derived from an EMBL/GenBank/DDBJ whole genome shotgun (WGS) entry which is preliminary data.</text>
</comment>
<evidence type="ECO:0000313" key="3">
    <source>
        <dbReference type="Proteomes" id="UP001597168"/>
    </source>
</evidence>
<gene>
    <name evidence="2" type="ORF">ACFQ3T_35645</name>
</gene>
<evidence type="ECO:0000256" key="1">
    <source>
        <dbReference type="SAM" id="MobiDB-lite"/>
    </source>
</evidence>
<feature type="region of interest" description="Disordered" evidence="1">
    <location>
        <begin position="21"/>
        <end position="50"/>
    </location>
</feature>
<feature type="compositionally biased region" description="Low complexity" evidence="1">
    <location>
        <begin position="34"/>
        <end position="50"/>
    </location>
</feature>
<name>A0ABW3R601_9PSEU</name>